<accession>A0AA86V7H0</accession>
<dbReference type="Proteomes" id="UP001189624">
    <property type="component" value="Chromosome 1"/>
</dbReference>
<reference evidence="1" key="1">
    <citation type="submission" date="2023-10" db="EMBL/GenBank/DDBJ databases">
        <authorList>
            <person name="Domelevo Entfellner J.-B."/>
        </authorList>
    </citation>
    <scope>NUCLEOTIDE SEQUENCE</scope>
</reference>
<organism evidence="1 2">
    <name type="scientific">Sphenostylis stenocarpa</name>
    <dbReference type="NCBI Taxonomy" id="92480"/>
    <lineage>
        <taxon>Eukaryota</taxon>
        <taxon>Viridiplantae</taxon>
        <taxon>Streptophyta</taxon>
        <taxon>Embryophyta</taxon>
        <taxon>Tracheophyta</taxon>
        <taxon>Spermatophyta</taxon>
        <taxon>Magnoliopsida</taxon>
        <taxon>eudicotyledons</taxon>
        <taxon>Gunneridae</taxon>
        <taxon>Pentapetalae</taxon>
        <taxon>rosids</taxon>
        <taxon>fabids</taxon>
        <taxon>Fabales</taxon>
        <taxon>Fabaceae</taxon>
        <taxon>Papilionoideae</taxon>
        <taxon>50 kb inversion clade</taxon>
        <taxon>NPAAA clade</taxon>
        <taxon>indigoferoid/millettioid clade</taxon>
        <taxon>Phaseoleae</taxon>
        <taxon>Sphenostylis</taxon>
    </lineage>
</organism>
<dbReference type="Gramene" id="rna-AYBTSS11_LOCUS3285">
    <property type="protein sequence ID" value="CAJ1905452.1"/>
    <property type="gene ID" value="gene-AYBTSS11_LOCUS3285"/>
</dbReference>
<evidence type="ECO:0000313" key="1">
    <source>
        <dbReference type="EMBL" id="CAJ1905452.1"/>
    </source>
</evidence>
<evidence type="ECO:0000313" key="2">
    <source>
        <dbReference type="Proteomes" id="UP001189624"/>
    </source>
</evidence>
<gene>
    <name evidence="1" type="ORF">AYBTSS11_LOCUS3285</name>
</gene>
<sequence>MVEPNVPDVNVMGSVTGNNDVFTMVVFEREIQNIKTYMYANYTNHHFSLVILYDTFIMTSRTRDIKGVARFSFACRDKKLCIV</sequence>
<keyword evidence="2" id="KW-1185">Reference proteome</keyword>
<proteinExistence type="predicted"/>
<name>A0AA86V7H0_9FABA</name>
<protein>
    <submittedName>
        <fullName evidence="1">Uncharacterized protein</fullName>
    </submittedName>
</protein>
<dbReference type="EMBL" id="OY731398">
    <property type="protein sequence ID" value="CAJ1905452.1"/>
    <property type="molecule type" value="Genomic_DNA"/>
</dbReference>
<dbReference type="AlphaFoldDB" id="A0AA86V7H0"/>